<dbReference type="SMART" id="SM00066">
    <property type="entry name" value="GAL4"/>
    <property type="match status" value="1"/>
</dbReference>
<evidence type="ECO:0000313" key="9">
    <source>
        <dbReference type="Proteomes" id="UP000191522"/>
    </source>
</evidence>
<dbReference type="STRING" id="69771.A0A1V6NRB6"/>
<dbReference type="GO" id="GO:0005634">
    <property type="term" value="C:nucleus"/>
    <property type="evidence" value="ECO:0007669"/>
    <property type="project" value="UniProtKB-SubCell"/>
</dbReference>
<evidence type="ECO:0000256" key="6">
    <source>
        <dbReference type="SAM" id="MobiDB-lite"/>
    </source>
</evidence>
<dbReference type="OMA" id="PKRHAAC"/>
<evidence type="ECO:0000313" key="8">
    <source>
        <dbReference type="EMBL" id="OQD67274.1"/>
    </source>
</evidence>
<dbReference type="SUPFAM" id="SSF57701">
    <property type="entry name" value="Zn2/Cys6 DNA-binding domain"/>
    <property type="match status" value="1"/>
</dbReference>
<evidence type="ECO:0000256" key="3">
    <source>
        <dbReference type="ARBA" id="ARBA00023125"/>
    </source>
</evidence>
<dbReference type="CDD" id="cd00067">
    <property type="entry name" value="GAL4"/>
    <property type="match status" value="1"/>
</dbReference>
<comment type="subcellular location">
    <subcellularLocation>
        <location evidence="1">Nucleus</location>
    </subcellularLocation>
</comment>
<dbReference type="AlphaFoldDB" id="A0A1V6NRB6"/>
<evidence type="ECO:0000256" key="5">
    <source>
        <dbReference type="ARBA" id="ARBA00023242"/>
    </source>
</evidence>
<proteinExistence type="predicted"/>
<reference evidence="9" key="1">
    <citation type="journal article" date="2017" name="Nat. Microbiol.">
        <title>Global analysis of biosynthetic gene clusters reveals vast potential of secondary metabolite production in Penicillium species.</title>
        <authorList>
            <person name="Nielsen J.C."/>
            <person name="Grijseels S."/>
            <person name="Prigent S."/>
            <person name="Ji B."/>
            <person name="Dainat J."/>
            <person name="Nielsen K.F."/>
            <person name="Frisvad J.C."/>
            <person name="Workman M."/>
            <person name="Nielsen J."/>
        </authorList>
    </citation>
    <scope>NUCLEOTIDE SEQUENCE [LARGE SCALE GENOMIC DNA]</scope>
    <source>
        <strain evidence="9">IBT 11843</strain>
    </source>
</reference>
<keyword evidence="9" id="KW-1185">Reference proteome</keyword>
<dbReference type="InterPro" id="IPR036864">
    <property type="entry name" value="Zn2-C6_fun-type_DNA-bd_sf"/>
</dbReference>
<dbReference type="OrthoDB" id="10261408at2759"/>
<keyword evidence="3" id="KW-0238">DNA-binding</keyword>
<comment type="caution">
    <text evidence="8">The sequence shown here is derived from an EMBL/GenBank/DDBJ whole genome shotgun (WGS) entry which is preliminary data.</text>
</comment>
<accession>A0A1V6NRB6</accession>
<dbReference type="PANTHER" id="PTHR47540">
    <property type="entry name" value="THIAMINE REPRESSIBLE GENES REGULATORY PROTEIN THI5"/>
    <property type="match status" value="1"/>
</dbReference>
<dbReference type="Gene3D" id="4.10.240.10">
    <property type="entry name" value="Zn(2)-C6 fungal-type DNA-binding domain"/>
    <property type="match status" value="1"/>
</dbReference>
<dbReference type="GO" id="GO:0008270">
    <property type="term" value="F:zinc ion binding"/>
    <property type="evidence" value="ECO:0007669"/>
    <property type="project" value="InterPro"/>
</dbReference>
<dbReference type="InterPro" id="IPR051711">
    <property type="entry name" value="Stress_Response_Reg"/>
</dbReference>
<gene>
    <name evidence="8" type="ORF">PENDEC_c040G00384</name>
</gene>
<dbReference type="PROSITE" id="PS50048">
    <property type="entry name" value="ZN2_CY6_FUNGAL_2"/>
    <property type="match status" value="1"/>
</dbReference>
<sequence length="462" mass="50779">MEFTAHMTDRPAYRPIDDLGADYHVHFSCIRFNVGNRLTVMAESCGASLLNDNLMASISGSKRHAACDECRKRKLKCSGELTGCTRCSKQSISCHYSVQKQMGRPPKKRARADDGSDIPIQDNDIWPSPGDTPPNFSSQNQDQAMVPDMAAQLCPQIYWQSLPSANHDLLARDEEHNHTWRPERLKNPNLPIPPSSSPWPDFSTITEATASLFPSQPRFPDMQSLPLTPPVSSPSDAPTAQCTCLSYLYLCLSHISSIASFPVNSHTLCSLYIAARTAQSVIRCQACPKNFATGIQNVMFTGTLLTVVADAWLRVYNSDAADLGVQSASPEYVSRVLQSEDPAQAWSSWLRQIVRRAVIGGGLEPEAAVNCCNQPDLLSLITEVENRQRHWHEPGQHPLNGSNPSNPSADGSLVCNQDQREEKELFCLRVVGSARSVIAKFNFDPSEFPGGVVPDNLKAQSG</sequence>
<evidence type="ECO:0000259" key="7">
    <source>
        <dbReference type="PROSITE" id="PS50048"/>
    </source>
</evidence>
<dbReference type="PANTHER" id="PTHR47540:SF4">
    <property type="entry name" value="TRANSCRIPTION FACTOR RGLT"/>
    <property type="match status" value="1"/>
</dbReference>
<evidence type="ECO:0000256" key="2">
    <source>
        <dbReference type="ARBA" id="ARBA00023015"/>
    </source>
</evidence>
<keyword evidence="2" id="KW-0805">Transcription regulation</keyword>
<protein>
    <recommendedName>
        <fullName evidence="7">Zn(2)-C6 fungal-type domain-containing protein</fullName>
    </recommendedName>
</protein>
<organism evidence="8 9">
    <name type="scientific">Penicillium decumbens</name>
    <dbReference type="NCBI Taxonomy" id="69771"/>
    <lineage>
        <taxon>Eukaryota</taxon>
        <taxon>Fungi</taxon>
        <taxon>Dikarya</taxon>
        <taxon>Ascomycota</taxon>
        <taxon>Pezizomycotina</taxon>
        <taxon>Eurotiomycetes</taxon>
        <taxon>Eurotiomycetidae</taxon>
        <taxon>Eurotiales</taxon>
        <taxon>Aspergillaceae</taxon>
        <taxon>Penicillium</taxon>
    </lineage>
</organism>
<evidence type="ECO:0000256" key="4">
    <source>
        <dbReference type="ARBA" id="ARBA00023163"/>
    </source>
</evidence>
<feature type="domain" description="Zn(2)-C6 fungal-type" evidence="7">
    <location>
        <begin position="66"/>
        <end position="96"/>
    </location>
</feature>
<keyword evidence="5" id="KW-0539">Nucleus</keyword>
<dbReference type="Pfam" id="PF00172">
    <property type="entry name" value="Zn_clus"/>
    <property type="match status" value="1"/>
</dbReference>
<dbReference type="Proteomes" id="UP000191522">
    <property type="component" value="Unassembled WGS sequence"/>
</dbReference>
<feature type="region of interest" description="Disordered" evidence="6">
    <location>
        <begin position="392"/>
        <end position="413"/>
    </location>
</feature>
<dbReference type="GO" id="GO:0045944">
    <property type="term" value="P:positive regulation of transcription by RNA polymerase II"/>
    <property type="evidence" value="ECO:0007669"/>
    <property type="project" value="TreeGrafter"/>
</dbReference>
<dbReference type="PROSITE" id="PS00463">
    <property type="entry name" value="ZN2_CY6_FUNGAL_1"/>
    <property type="match status" value="1"/>
</dbReference>
<evidence type="ECO:0000256" key="1">
    <source>
        <dbReference type="ARBA" id="ARBA00004123"/>
    </source>
</evidence>
<dbReference type="EMBL" id="MDYL01000040">
    <property type="protein sequence ID" value="OQD67274.1"/>
    <property type="molecule type" value="Genomic_DNA"/>
</dbReference>
<dbReference type="GO" id="GO:0000981">
    <property type="term" value="F:DNA-binding transcription factor activity, RNA polymerase II-specific"/>
    <property type="evidence" value="ECO:0007669"/>
    <property type="project" value="InterPro"/>
</dbReference>
<keyword evidence="4" id="KW-0804">Transcription</keyword>
<feature type="region of interest" description="Disordered" evidence="6">
    <location>
        <begin position="98"/>
        <end position="141"/>
    </location>
</feature>
<feature type="compositionally biased region" description="Polar residues" evidence="6">
    <location>
        <begin position="399"/>
        <end position="413"/>
    </location>
</feature>
<dbReference type="InterPro" id="IPR001138">
    <property type="entry name" value="Zn2Cys6_DnaBD"/>
</dbReference>
<dbReference type="GO" id="GO:0043565">
    <property type="term" value="F:sequence-specific DNA binding"/>
    <property type="evidence" value="ECO:0007669"/>
    <property type="project" value="TreeGrafter"/>
</dbReference>
<name>A0A1V6NRB6_PENDC</name>